<evidence type="ECO:0000256" key="7">
    <source>
        <dbReference type="ARBA" id="ARBA00022989"/>
    </source>
</evidence>
<feature type="transmembrane region" description="Helical" evidence="10">
    <location>
        <begin position="239"/>
        <end position="264"/>
    </location>
</feature>
<name>A0A2Z4IPT0_9BACT</name>
<sequence length="441" mass="48530">MTKKLFLGAIVASLGGLLFGFDTAVISGAEQSIKDVFHLEGFAHGFTNAIALIGTIFGAMFAGKPGDAFGRRNTLVVLAVFYAVSALGCAYSSSWEGFLFYRFLGGLGVGASSVLGPMYISEIAPAQYRGRLVGLFQFNIVFGILLAFFSNYIINNLIDQEAWRWMLGVEALPAALFLVLLFTIPQSPRWLVKMGREDEALQVLQKLGTLNPTQTFTEIKDSLYKDQASKKVRLFSKQYSYPLLLAFLLATFNQFSGINAIMYYAPRIFGMTGLAEDTALLQAIAIGLTNMVFTVIAMSVIDKIGRKKLLIIGSVGMIVSLGLTAYSFHVQNFSGYGVLIYLIGFIASFAFSQGAVIWVFISEIFPNAVRASGQAFGTFVHWFWAAVMTWTFPVVAEMENGGAIAFGFFFFAMVLHLWFAVKMLPETKGKSLEQLQKELIR</sequence>
<dbReference type="InterPro" id="IPR020846">
    <property type="entry name" value="MFS_dom"/>
</dbReference>
<dbReference type="FunFam" id="1.20.1250.20:FF:000122">
    <property type="entry name" value="D-xylose transporter XylE"/>
    <property type="match status" value="1"/>
</dbReference>
<accession>A0A2Z4IPT0</accession>
<feature type="transmembrane region" description="Helical" evidence="10">
    <location>
        <begin position="402"/>
        <end position="421"/>
    </location>
</feature>
<keyword evidence="5" id="KW-0762">Sugar transport</keyword>
<feature type="transmembrane region" description="Helical" evidence="10">
    <location>
        <begin position="309"/>
        <end position="328"/>
    </location>
</feature>
<evidence type="ECO:0000313" key="13">
    <source>
        <dbReference type="Proteomes" id="UP000248688"/>
    </source>
</evidence>
<evidence type="ECO:0000256" key="5">
    <source>
        <dbReference type="ARBA" id="ARBA00022597"/>
    </source>
</evidence>
<dbReference type="PANTHER" id="PTHR48020">
    <property type="entry name" value="PROTON MYO-INOSITOL COTRANSPORTER"/>
    <property type="match status" value="1"/>
</dbReference>
<feature type="transmembrane region" description="Helical" evidence="10">
    <location>
        <begin position="279"/>
        <end position="297"/>
    </location>
</feature>
<dbReference type="SUPFAM" id="SSF103473">
    <property type="entry name" value="MFS general substrate transporter"/>
    <property type="match status" value="1"/>
</dbReference>
<keyword evidence="13" id="KW-1185">Reference proteome</keyword>
<dbReference type="InterPro" id="IPR050814">
    <property type="entry name" value="Myo-inositol_Transporter"/>
</dbReference>
<evidence type="ECO:0000259" key="11">
    <source>
        <dbReference type="PROSITE" id="PS50850"/>
    </source>
</evidence>
<dbReference type="PROSITE" id="PS00217">
    <property type="entry name" value="SUGAR_TRANSPORT_2"/>
    <property type="match status" value="1"/>
</dbReference>
<feature type="transmembrane region" description="Helical" evidence="10">
    <location>
        <begin position="165"/>
        <end position="184"/>
    </location>
</feature>
<keyword evidence="8 10" id="KW-0472">Membrane</keyword>
<feature type="domain" description="Major facilitator superfamily (MFS) profile" evidence="11">
    <location>
        <begin position="8"/>
        <end position="428"/>
    </location>
</feature>
<feature type="transmembrane region" description="Helical" evidence="10">
    <location>
        <begin position="373"/>
        <end position="396"/>
    </location>
</feature>
<dbReference type="InterPro" id="IPR003663">
    <property type="entry name" value="Sugar/inositol_transpt"/>
</dbReference>
<evidence type="ECO:0000256" key="10">
    <source>
        <dbReference type="SAM" id="Phobius"/>
    </source>
</evidence>
<dbReference type="PRINTS" id="PR00171">
    <property type="entry name" value="SUGRTRNSPORT"/>
</dbReference>
<comment type="similarity">
    <text evidence="2 9">Belongs to the major facilitator superfamily. Sugar transporter (TC 2.A.1.1) family.</text>
</comment>
<evidence type="ECO:0000256" key="2">
    <source>
        <dbReference type="ARBA" id="ARBA00010992"/>
    </source>
</evidence>
<dbReference type="GO" id="GO:0022857">
    <property type="term" value="F:transmembrane transporter activity"/>
    <property type="evidence" value="ECO:0007669"/>
    <property type="project" value="InterPro"/>
</dbReference>
<feature type="transmembrane region" description="Helical" evidence="10">
    <location>
        <begin position="99"/>
        <end position="120"/>
    </location>
</feature>
<dbReference type="GO" id="GO:0005886">
    <property type="term" value="C:plasma membrane"/>
    <property type="evidence" value="ECO:0007669"/>
    <property type="project" value="UniProtKB-SubCell"/>
</dbReference>
<feature type="transmembrane region" description="Helical" evidence="10">
    <location>
        <begin position="340"/>
        <end position="361"/>
    </location>
</feature>
<keyword evidence="7 10" id="KW-1133">Transmembrane helix</keyword>
<feature type="transmembrane region" description="Helical" evidence="10">
    <location>
        <begin position="132"/>
        <end position="153"/>
    </location>
</feature>
<dbReference type="Pfam" id="PF00083">
    <property type="entry name" value="Sugar_tr"/>
    <property type="match status" value="1"/>
</dbReference>
<dbReference type="EMBL" id="CP030041">
    <property type="protein sequence ID" value="AWW32770.1"/>
    <property type="molecule type" value="Genomic_DNA"/>
</dbReference>
<dbReference type="AlphaFoldDB" id="A0A2Z4IPT0"/>
<evidence type="ECO:0000256" key="9">
    <source>
        <dbReference type="RuleBase" id="RU003346"/>
    </source>
</evidence>
<keyword evidence="3 9" id="KW-0813">Transport</keyword>
<keyword evidence="4" id="KW-1003">Cell membrane</keyword>
<feature type="transmembrane region" description="Helical" evidence="10">
    <location>
        <begin position="44"/>
        <end position="63"/>
    </location>
</feature>
<evidence type="ECO:0000256" key="1">
    <source>
        <dbReference type="ARBA" id="ARBA00004651"/>
    </source>
</evidence>
<proteinExistence type="inferred from homology"/>
<dbReference type="NCBIfam" id="TIGR00879">
    <property type="entry name" value="SP"/>
    <property type="match status" value="1"/>
</dbReference>
<evidence type="ECO:0000256" key="4">
    <source>
        <dbReference type="ARBA" id="ARBA00022475"/>
    </source>
</evidence>
<dbReference type="PANTHER" id="PTHR48020:SF12">
    <property type="entry name" value="PROTON MYO-INOSITOL COTRANSPORTER"/>
    <property type="match status" value="1"/>
</dbReference>
<evidence type="ECO:0000256" key="8">
    <source>
        <dbReference type="ARBA" id="ARBA00023136"/>
    </source>
</evidence>
<evidence type="ECO:0000313" key="12">
    <source>
        <dbReference type="EMBL" id="AWW32770.1"/>
    </source>
</evidence>
<dbReference type="PROSITE" id="PS50850">
    <property type="entry name" value="MFS"/>
    <property type="match status" value="1"/>
</dbReference>
<keyword evidence="6 10" id="KW-0812">Transmembrane</keyword>
<protein>
    <submittedName>
        <fullName evidence="12">MFS transporter</fullName>
    </submittedName>
</protein>
<gene>
    <name evidence="12" type="ORF">DN752_22955</name>
</gene>
<evidence type="ECO:0000256" key="6">
    <source>
        <dbReference type="ARBA" id="ARBA00022692"/>
    </source>
</evidence>
<organism evidence="12 13">
    <name type="scientific">Echinicola strongylocentroti</name>
    <dbReference type="NCBI Taxonomy" id="1795355"/>
    <lineage>
        <taxon>Bacteria</taxon>
        <taxon>Pseudomonadati</taxon>
        <taxon>Bacteroidota</taxon>
        <taxon>Cytophagia</taxon>
        <taxon>Cytophagales</taxon>
        <taxon>Cyclobacteriaceae</taxon>
        <taxon>Echinicola</taxon>
    </lineage>
</organism>
<dbReference type="InterPro" id="IPR036259">
    <property type="entry name" value="MFS_trans_sf"/>
</dbReference>
<dbReference type="Gene3D" id="1.20.1250.20">
    <property type="entry name" value="MFS general substrate transporter like domains"/>
    <property type="match status" value="2"/>
</dbReference>
<dbReference type="OrthoDB" id="9783823at2"/>
<dbReference type="InterPro" id="IPR005829">
    <property type="entry name" value="Sugar_transporter_CS"/>
</dbReference>
<dbReference type="KEGG" id="est:DN752_22955"/>
<reference evidence="12 13" key="1">
    <citation type="submission" date="2018-06" db="EMBL/GenBank/DDBJ databases">
        <title>Echinicola strongylocentroti sp. nov., isolated from a sea urchin Strongylocentrotus intermedius.</title>
        <authorList>
            <person name="Bae S.S."/>
        </authorList>
    </citation>
    <scope>NUCLEOTIDE SEQUENCE [LARGE SCALE GENOMIC DNA]</scope>
    <source>
        <strain evidence="12 13">MEBiC08714</strain>
    </source>
</reference>
<dbReference type="InterPro" id="IPR005828">
    <property type="entry name" value="MFS_sugar_transport-like"/>
</dbReference>
<dbReference type="RefSeq" id="WP_112786142.1">
    <property type="nucleotide sequence ID" value="NZ_CP030041.1"/>
</dbReference>
<comment type="subcellular location">
    <subcellularLocation>
        <location evidence="1">Cell membrane</location>
        <topology evidence="1">Multi-pass membrane protein</topology>
    </subcellularLocation>
</comment>
<evidence type="ECO:0000256" key="3">
    <source>
        <dbReference type="ARBA" id="ARBA00022448"/>
    </source>
</evidence>
<dbReference type="Proteomes" id="UP000248688">
    <property type="component" value="Chromosome"/>
</dbReference>
<feature type="transmembrane region" description="Helical" evidence="10">
    <location>
        <begin position="75"/>
        <end position="93"/>
    </location>
</feature>